<dbReference type="OMA" id="CAPSKEN"/>
<dbReference type="InterPro" id="IPR013783">
    <property type="entry name" value="Ig-like_fold"/>
</dbReference>
<dbReference type="Proteomes" id="UP000054558">
    <property type="component" value="Unassembled WGS sequence"/>
</dbReference>
<reference evidence="4 5" key="1">
    <citation type="journal article" date="2014" name="Nat. Commun.">
        <title>Klebsormidium flaccidum genome reveals primary factors for plant terrestrial adaptation.</title>
        <authorList>
            <person name="Hori K."/>
            <person name="Maruyama F."/>
            <person name="Fujisawa T."/>
            <person name="Togashi T."/>
            <person name="Yamamoto N."/>
            <person name="Seo M."/>
            <person name="Sato S."/>
            <person name="Yamada T."/>
            <person name="Mori H."/>
            <person name="Tajima N."/>
            <person name="Moriyama T."/>
            <person name="Ikeuchi M."/>
            <person name="Watanabe M."/>
            <person name="Wada H."/>
            <person name="Kobayashi K."/>
            <person name="Saito M."/>
            <person name="Masuda T."/>
            <person name="Sasaki-Sekimoto Y."/>
            <person name="Mashiguchi K."/>
            <person name="Awai K."/>
            <person name="Shimojima M."/>
            <person name="Masuda S."/>
            <person name="Iwai M."/>
            <person name="Nobusawa T."/>
            <person name="Narise T."/>
            <person name="Kondo S."/>
            <person name="Saito H."/>
            <person name="Sato R."/>
            <person name="Murakawa M."/>
            <person name="Ihara Y."/>
            <person name="Oshima-Yamada Y."/>
            <person name="Ohtaka K."/>
            <person name="Satoh M."/>
            <person name="Sonobe K."/>
            <person name="Ishii M."/>
            <person name="Ohtani R."/>
            <person name="Kanamori-Sato M."/>
            <person name="Honoki R."/>
            <person name="Miyazaki D."/>
            <person name="Mochizuki H."/>
            <person name="Umetsu J."/>
            <person name="Higashi K."/>
            <person name="Shibata D."/>
            <person name="Kamiya Y."/>
            <person name="Sato N."/>
            <person name="Nakamura Y."/>
            <person name="Tabata S."/>
            <person name="Ida S."/>
            <person name="Kurokawa K."/>
            <person name="Ohta H."/>
        </authorList>
    </citation>
    <scope>NUCLEOTIDE SEQUENCE [LARGE SCALE GENOMIC DNA]</scope>
    <source>
        <strain evidence="4 5">NIES-2285</strain>
    </source>
</reference>
<dbReference type="AlphaFoldDB" id="A0A1Y1HRX1"/>
<feature type="compositionally biased region" description="Polar residues" evidence="2">
    <location>
        <begin position="206"/>
        <end position="225"/>
    </location>
</feature>
<feature type="domain" description="Carbohydrate binding module family 25" evidence="3">
    <location>
        <begin position="924"/>
        <end position="1001"/>
    </location>
</feature>
<feature type="region of interest" description="Disordered" evidence="2">
    <location>
        <begin position="63"/>
        <end position="117"/>
    </location>
</feature>
<evidence type="ECO:0000313" key="4">
    <source>
        <dbReference type="EMBL" id="GAQ79326.1"/>
    </source>
</evidence>
<evidence type="ECO:0000259" key="3">
    <source>
        <dbReference type="SMART" id="SM01066"/>
    </source>
</evidence>
<dbReference type="InterPro" id="IPR005085">
    <property type="entry name" value="CBM25"/>
</dbReference>
<feature type="compositionally biased region" description="Low complexity" evidence="2">
    <location>
        <begin position="385"/>
        <end position="395"/>
    </location>
</feature>
<keyword evidence="5" id="KW-1185">Reference proteome</keyword>
<dbReference type="Gene3D" id="2.60.40.10">
    <property type="entry name" value="Immunoglobulins"/>
    <property type="match status" value="1"/>
</dbReference>
<name>A0A1Y1HRX1_KLENI</name>
<feature type="compositionally biased region" description="Polar residues" evidence="2">
    <location>
        <begin position="75"/>
        <end position="86"/>
    </location>
</feature>
<feature type="compositionally biased region" description="Acidic residues" evidence="2">
    <location>
        <begin position="882"/>
        <end position="891"/>
    </location>
</feature>
<feature type="compositionally biased region" description="Low complexity" evidence="2">
    <location>
        <begin position="270"/>
        <end position="282"/>
    </location>
</feature>
<feature type="region of interest" description="Disordered" evidence="2">
    <location>
        <begin position="241"/>
        <end position="292"/>
    </location>
</feature>
<protein>
    <recommendedName>
        <fullName evidence="3">Carbohydrate binding module family 25 domain-containing protein</fullName>
    </recommendedName>
</protein>
<proteinExistence type="predicted"/>
<feature type="region of interest" description="Disordered" evidence="2">
    <location>
        <begin position="376"/>
        <end position="400"/>
    </location>
</feature>
<dbReference type="SMART" id="SM01066">
    <property type="entry name" value="CBM_25"/>
    <property type="match status" value="1"/>
</dbReference>
<evidence type="ECO:0000313" key="5">
    <source>
        <dbReference type="Proteomes" id="UP000054558"/>
    </source>
</evidence>
<organism evidence="4 5">
    <name type="scientific">Klebsormidium nitens</name>
    <name type="common">Green alga</name>
    <name type="synonym">Ulothrix nitens</name>
    <dbReference type="NCBI Taxonomy" id="105231"/>
    <lineage>
        <taxon>Eukaryota</taxon>
        <taxon>Viridiplantae</taxon>
        <taxon>Streptophyta</taxon>
        <taxon>Klebsormidiophyceae</taxon>
        <taxon>Klebsormidiales</taxon>
        <taxon>Klebsormidiaceae</taxon>
        <taxon>Klebsormidium</taxon>
    </lineage>
</organism>
<accession>A0A1Y1HRX1</accession>
<feature type="region of interest" description="Disordered" evidence="2">
    <location>
        <begin position="793"/>
        <end position="922"/>
    </location>
</feature>
<feature type="compositionally biased region" description="Basic and acidic residues" evidence="2">
    <location>
        <begin position="105"/>
        <end position="117"/>
    </location>
</feature>
<dbReference type="Pfam" id="PF03423">
    <property type="entry name" value="CBM_25"/>
    <property type="match status" value="1"/>
</dbReference>
<dbReference type="EMBL" id="DF236977">
    <property type="protein sequence ID" value="GAQ79326.1"/>
    <property type="molecule type" value="Genomic_DNA"/>
</dbReference>
<feature type="region of interest" description="Disordered" evidence="2">
    <location>
        <begin position="206"/>
        <end position="229"/>
    </location>
</feature>
<feature type="compositionally biased region" description="Acidic residues" evidence="2">
    <location>
        <begin position="799"/>
        <end position="821"/>
    </location>
</feature>
<evidence type="ECO:0000256" key="1">
    <source>
        <dbReference type="SAM" id="Coils"/>
    </source>
</evidence>
<evidence type="ECO:0000256" key="2">
    <source>
        <dbReference type="SAM" id="MobiDB-lite"/>
    </source>
</evidence>
<dbReference type="GO" id="GO:2001070">
    <property type="term" value="F:starch binding"/>
    <property type="evidence" value="ECO:0007669"/>
    <property type="project" value="InterPro"/>
</dbReference>
<sequence>METMRRAHCCSALNEHVSFKISPSVQVLQAPGIACGTSKPPSSVLRPQKDALSGYRLKQTELTGTFPRVRARSSGPHSATLASQVQPRIGGPPVRKSSKGVSTAQDKKSKESEGDDAHAQIRALISRISQVRLGWGQNGDAGNQPSTEVREKSEGLLHRLVSLQHFAEQHSWPDGELPVQVVATMRALSRELGSLENIVRLANDSGATVTRSRGSPGSLVPSSFPSKAPLPVVAVNNRRKLQTTRSQEVQHEAVKGGQGEEEGGFHRSPDSQSSSSRSVEGSEYAVSAPAGKGASPLAAFRKEIERRVIEQLSSKLELPAPVKVDRSMGPVMPAGTVQAPSEQRQPWTEQDDWAWSGESILDTGLADRRKAEFDLGPSENVRAESSYSASTSGSESWKHQQYVKGTEIIRQQKIKAMEDEVRTAESERLKLELHRMEAELKSAESSTGRVRIKELESKVRQLELELSRSVPLSIHDEVVKKLQGTVSELRGRIRELEGFVRERESMITVVSNNLIAERDVVVKKLTAELSKRVTTDEVERAVASAVDSVRAELSHAQNEVRQFASALERREEELQERMHAWEGEKRAVNDELEATIKRMVAVEATVDARRAEVLQEQVRAVELERELARLMEERSTFMAGAVQEKEALLLQVAMLESSLTESERQAGGCLQQLPGSALTKSEVEPLSGRQDAAEDVVQLERVRLELKSLMKVAEAGQVALLVKKIADLLVSISKEGGASGPPAEWGAAVAANGEITTNGAVFPAVVGGSLVGGRAGSNVEQSLLSAVGASVNGGRAAADVDEYDSEGSDGGYETEELDEAAPVEKQAAPVEVPPPAEKAGGPVETEVAPPEEEDESAQTEPPARVERPPSEETETPAAPAEAPEEVYDEDDVKGGVELAPEAGPGLQVETSTERDGEGGEDTPTITFYYETGWETAYVHCSADGQSWTEPPGLQMTDAVSPAGVQVKMLEIPATSLEFVLTNGGGDWDQPGHGGNYHIDHAGTFTLLSGSLTEG</sequence>
<dbReference type="OrthoDB" id="1905742at2759"/>
<feature type="coiled-coil region" evidence="1">
    <location>
        <begin position="553"/>
        <end position="665"/>
    </location>
</feature>
<gene>
    <name evidence="4" type="ORF">KFL_000280310</name>
</gene>
<dbReference type="STRING" id="105231.A0A1Y1HRX1"/>
<feature type="coiled-coil region" evidence="1">
    <location>
        <begin position="414"/>
        <end position="446"/>
    </location>
</feature>
<feature type="compositionally biased region" description="Low complexity" evidence="2">
    <location>
        <begin position="837"/>
        <end position="848"/>
    </location>
</feature>
<keyword evidence="1" id="KW-0175">Coiled coil</keyword>